<gene>
    <name evidence="2" type="ORF">GCM10010394_46330</name>
</gene>
<evidence type="ECO:0000256" key="1">
    <source>
        <dbReference type="SAM" id="MobiDB-lite"/>
    </source>
</evidence>
<keyword evidence="3" id="KW-1185">Reference proteome</keyword>
<sequence>MTTSDPKTPVDRNTPIGKAVLALHQQLTELEERTGEWPGADVVDILGGWLERLDFTAAQPALAYIPPRPPGSIWLLRRWDSGEDRVLAFTDEGPALAEIARHVRGNWSNLRSHEGIRPYPPADDRRAVELYYGPDCHRFPNEGYSLHRATVQGGRLGRLMPLAFAFPPAEACERANRSTVFHPQTDENDLPCSEVNGILVLAYRDHELGDVRVSVHLDTSSDRLVRPDGTVPLRVTVEDTVVLDDSGTEGAPREAVLDQLLNAAEAGHRQAIRAAALAAGLLWNCPACHGDNPAAATCCEGAGPCRKPKPAAEDAAARAKTKASGTRR</sequence>
<feature type="region of interest" description="Disordered" evidence="1">
    <location>
        <begin position="304"/>
        <end position="328"/>
    </location>
</feature>
<feature type="compositionally biased region" description="Basic residues" evidence="1">
    <location>
        <begin position="319"/>
        <end position="328"/>
    </location>
</feature>
<evidence type="ECO:0000313" key="3">
    <source>
        <dbReference type="Proteomes" id="UP001500668"/>
    </source>
</evidence>
<protein>
    <recommendedName>
        <fullName evidence="4">RanBP2-type domain-containing protein</fullName>
    </recommendedName>
</protein>
<dbReference type="RefSeq" id="WP_344076169.1">
    <property type="nucleotide sequence ID" value="NZ_BAAACA010000034.1"/>
</dbReference>
<accession>A0ABP3RIK8</accession>
<dbReference type="Proteomes" id="UP001500668">
    <property type="component" value="Unassembled WGS sequence"/>
</dbReference>
<dbReference type="EMBL" id="BAAACA010000034">
    <property type="protein sequence ID" value="GAA0611262.1"/>
    <property type="molecule type" value="Genomic_DNA"/>
</dbReference>
<reference evidence="3" key="1">
    <citation type="journal article" date="2019" name="Int. J. Syst. Evol. Microbiol.">
        <title>The Global Catalogue of Microorganisms (GCM) 10K type strain sequencing project: providing services to taxonomists for standard genome sequencing and annotation.</title>
        <authorList>
            <consortium name="The Broad Institute Genomics Platform"/>
            <consortium name="The Broad Institute Genome Sequencing Center for Infectious Disease"/>
            <person name="Wu L."/>
            <person name="Ma J."/>
        </authorList>
    </citation>
    <scope>NUCLEOTIDE SEQUENCE [LARGE SCALE GENOMIC DNA]</scope>
    <source>
        <strain evidence="3">JCM 5067</strain>
    </source>
</reference>
<evidence type="ECO:0000313" key="2">
    <source>
        <dbReference type="EMBL" id="GAA0611262.1"/>
    </source>
</evidence>
<proteinExistence type="predicted"/>
<evidence type="ECO:0008006" key="4">
    <source>
        <dbReference type="Google" id="ProtNLM"/>
    </source>
</evidence>
<comment type="caution">
    <text evidence="2">The sequence shown here is derived from an EMBL/GenBank/DDBJ whole genome shotgun (WGS) entry which is preliminary data.</text>
</comment>
<organism evidence="2 3">
    <name type="scientific">Streptomyces crystallinus</name>
    <dbReference type="NCBI Taxonomy" id="68191"/>
    <lineage>
        <taxon>Bacteria</taxon>
        <taxon>Bacillati</taxon>
        <taxon>Actinomycetota</taxon>
        <taxon>Actinomycetes</taxon>
        <taxon>Kitasatosporales</taxon>
        <taxon>Streptomycetaceae</taxon>
        <taxon>Streptomyces</taxon>
    </lineage>
</organism>
<name>A0ABP3RIK8_9ACTN</name>